<reference evidence="1 2" key="1">
    <citation type="submission" date="2016-01" db="EMBL/GenBank/DDBJ databases">
        <authorList>
            <person name="Regsiter A."/>
            <person name="william w."/>
        </authorList>
    </citation>
    <scope>NUCLEOTIDE SEQUENCE [LARGE SCALE GENOMIC DNA]</scope>
    <source>
        <strain evidence="1 2">CFBP 5494</strain>
    </source>
</reference>
<evidence type="ECO:0000313" key="2">
    <source>
        <dbReference type="Proteomes" id="UP000191933"/>
    </source>
</evidence>
<gene>
    <name evidence="1" type="ORF">AGR2A_pb10149</name>
</gene>
<keyword evidence="2" id="KW-1185">Reference proteome</keyword>
<name>A0A9W5F682_9HYPH</name>
<dbReference type="AlphaFoldDB" id="A0A9W5F682"/>
<dbReference type="RefSeq" id="WP_080823712.1">
    <property type="nucleotide sequence ID" value="NZ_LT009721.1"/>
</dbReference>
<dbReference type="EMBL" id="FBVY01000047">
    <property type="protein sequence ID" value="CUX03408.1"/>
    <property type="molecule type" value="Genomic_DNA"/>
</dbReference>
<organism evidence="1 2">
    <name type="scientific">Agrobacterium genomosp. 2 str. CFBP 5494</name>
    <dbReference type="NCBI Taxonomy" id="1183436"/>
    <lineage>
        <taxon>Bacteria</taxon>
        <taxon>Pseudomonadati</taxon>
        <taxon>Pseudomonadota</taxon>
        <taxon>Alphaproteobacteria</taxon>
        <taxon>Hyphomicrobiales</taxon>
        <taxon>Rhizobiaceae</taxon>
        <taxon>Rhizobium/Agrobacterium group</taxon>
        <taxon>Agrobacterium</taxon>
        <taxon>Agrobacterium tumefaciens complex</taxon>
    </lineage>
</organism>
<evidence type="ECO:0000313" key="1">
    <source>
        <dbReference type="EMBL" id="CUX03408.1"/>
    </source>
</evidence>
<dbReference type="Proteomes" id="UP000191933">
    <property type="component" value="Unassembled WGS sequence"/>
</dbReference>
<accession>A0A9W5F682</accession>
<sequence>MMTFDELKAKYPRLLRQTFGFECDVGWIPILDAYFAVVDSVMPEGGVYQLRQVKEKLGSLRIYDSSRGETAESVKAITEAHRLAEARSYYTCERCGKPGRWSNRDGVLLTVCEKHAVDPDFGRAVPIESGTYRCQDADGSWLRYDPDIDAFVATEAPK</sequence>
<comment type="caution">
    <text evidence="1">The sequence shown here is derived from an EMBL/GenBank/DDBJ whole genome shotgun (WGS) entry which is preliminary data.</text>
</comment>
<proteinExistence type="predicted"/>
<protein>
    <submittedName>
        <fullName evidence="1">Uncharacterized protein</fullName>
    </submittedName>
</protein>